<protein>
    <submittedName>
        <fullName evidence="5">5-oxoprolinase subunit PxpB</fullName>
        <ecNumber evidence="5">3.5.2.9</ecNumber>
    </submittedName>
</protein>
<dbReference type="Gene3D" id="2.40.100.10">
    <property type="entry name" value="Cyclophilin-like"/>
    <property type="match status" value="1"/>
</dbReference>
<dbReference type="NCBIfam" id="TIGR00370">
    <property type="entry name" value="5-oxoprolinase subunit PxpB"/>
    <property type="match status" value="1"/>
</dbReference>
<feature type="domain" description="Carboxyltransferase" evidence="4">
    <location>
        <begin position="4"/>
        <end position="203"/>
    </location>
</feature>
<dbReference type="SMART" id="SM00796">
    <property type="entry name" value="AHS1"/>
    <property type="match status" value="1"/>
</dbReference>
<dbReference type="PANTHER" id="PTHR34698">
    <property type="entry name" value="5-OXOPROLINASE SUBUNIT B"/>
    <property type="match status" value="1"/>
</dbReference>
<dbReference type="EC" id="3.5.2.9" evidence="5"/>
<keyword evidence="1" id="KW-0547">Nucleotide-binding</keyword>
<keyword evidence="2 5" id="KW-0378">Hydrolase</keyword>
<evidence type="ECO:0000256" key="1">
    <source>
        <dbReference type="ARBA" id="ARBA00022741"/>
    </source>
</evidence>
<dbReference type="GO" id="GO:0017168">
    <property type="term" value="F:5-oxoprolinase (ATP-hydrolyzing) activity"/>
    <property type="evidence" value="ECO:0007669"/>
    <property type="project" value="UniProtKB-EC"/>
</dbReference>
<gene>
    <name evidence="5" type="primary">pxpB</name>
    <name evidence="5" type="ORF">ACFO5T_05365</name>
</gene>
<name>A0ABV9L824_9FLAO</name>
<dbReference type="Pfam" id="PF02682">
    <property type="entry name" value="CT_C_D"/>
    <property type="match status" value="1"/>
</dbReference>
<comment type="caution">
    <text evidence="5">The sequence shown here is derived from an EMBL/GenBank/DDBJ whole genome shotgun (WGS) entry which is preliminary data.</text>
</comment>
<keyword evidence="3" id="KW-0067">ATP-binding</keyword>
<evidence type="ECO:0000256" key="2">
    <source>
        <dbReference type="ARBA" id="ARBA00022801"/>
    </source>
</evidence>
<dbReference type="InterPro" id="IPR010016">
    <property type="entry name" value="PxpB"/>
</dbReference>
<dbReference type="SUPFAM" id="SSF50891">
    <property type="entry name" value="Cyclophilin-like"/>
    <property type="match status" value="1"/>
</dbReference>
<dbReference type="Proteomes" id="UP001595878">
    <property type="component" value="Unassembled WGS sequence"/>
</dbReference>
<keyword evidence="6" id="KW-1185">Reference proteome</keyword>
<dbReference type="InterPro" id="IPR029000">
    <property type="entry name" value="Cyclophilin-like_dom_sf"/>
</dbReference>
<organism evidence="5 6">
    <name type="scientific">Dokdonia genika</name>
    <dbReference type="NCBI Taxonomy" id="308113"/>
    <lineage>
        <taxon>Bacteria</taxon>
        <taxon>Pseudomonadati</taxon>
        <taxon>Bacteroidota</taxon>
        <taxon>Flavobacteriia</taxon>
        <taxon>Flavobacteriales</taxon>
        <taxon>Flavobacteriaceae</taxon>
        <taxon>Dokdonia</taxon>
    </lineage>
</organism>
<evidence type="ECO:0000313" key="6">
    <source>
        <dbReference type="Proteomes" id="UP001595878"/>
    </source>
</evidence>
<dbReference type="EMBL" id="JBHSHB010000008">
    <property type="protein sequence ID" value="MFC4689851.1"/>
    <property type="molecule type" value="Genomic_DNA"/>
</dbReference>
<evidence type="ECO:0000256" key="3">
    <source>
        <dbReference type="ARBA" id="ARBA00022840"/>
    </source>
</evidence>
<dbReference type="SUPFAM" id="SSF160467">
    <property type="entry name" value="PH0987 N-terminal domain-like"/>
    <property type="match status" value="1"/>
</dbReference>
<sequence>MYNFTISRLGEYAMLIQVAEKPSQDLLQWLVCKKEQLQSLPAVEVVFTYNEILVKFLLPLEGPYDTVRASVEEILESSIESIGVNGVLHKVPVCYNTQVAPDLEEYASQVNLRVDQVVALHTSPVYPVYFIGFLPGFPYLDGLDSKLHLERKATPSQFIQPGSVAIGGAQTGIYPQRSPGGWHVIGSTPVQLFDINKNPQSLFKAGDSIKFYAITLEEYKVYER</sequence>
<reference evidence="6" key="1">
    <citation type="journal article" date="2019" name="Int. J. Syst. Evol. Microbiol.">
        <title>The Global Catalogue of Microorganisms (GCM) 10K type strain sequencing project: providing services to taxonomists for standard genome sequencing and annotation.</title>
        <authorList>
            <consortium name="The Broad Institute Genomics Platform"/>
            <consortium name="The Broad Institute Genome Sequencing Center for Infectious Disease"/>
            <person name="Wu L."/>
            <person name="Ma J."/>
        </authorList>
    </citation>
    <scope>NUCLEOTIDE SEQUENCE [LARGE SCALE GENOMIC DNA]</scope>
    <source>
        <strain evidence="6">CGMCC 4.7427</strain>
    </source>
</reference>
<dbReference type="InterPro" id="IPR003833">
    <property type="entry name" value="CT_C_D"/>
</dbReference>
<accession>A0ABV9L824</accession>
<dbReference type="PANTHER" id="PTHR34698:SF2">
    <property type="entry name" value="5-OXOPROLINASE SUBUNIT B"/>
    <property type="match status" value="1"/>
</dbReference>
<evidence type="ECO:0000259" key="4">
    <source>
        <dbReference type="SMART" id="SM00796"/>
    </source>
</evidence>
<dbReference type="RefSeq" id="WP_380032978.1">
    <property type="nucleotide sequence ID" value="NZ_JBHSHB010000008.1"/>
</dbReference>
<evidence type="ECO:0000313" key="5">
    <source>
        <dbReference type="EMBL" id="MFC4689851.1"/>
    </source>
</evidence>
<proteinExistence type="predicted"/>